<dbReference type="GO" id="GO:0005634">
    <property type="term" value="C:nucleus"/>
    <property type="evidence" value="ECO:0007669"/>
    <property type="project" value="TreeGrafter"/>
</dbReference>
<evidence type="ECO:0000313" key="4">
    <source>
        <dbReference type="Ensembl" id="ENSCWAP00000017199.1"/>
    </source>
</evidence>
<dbReference type="AlphaFoldDB" id="A0A8C3WQK8"/>
<dbReference type="Proteomes" id="UP000694540">
    <property type="component" value="Unplaced"/>
</dbReference>
<dbReference type="PROSITE" id="PS50838">
    <property type="entry name" value="MAGE"/>
    <property type="match status" value="1"/>
</dbReference>
<dbReference type="Gene3D" id="1.10.10.1210">
    <property type="entry name" value="MAGE homology domain, winged helix WH2 motif"/>
    <property type="match status" value="1"/>
</dbReference>
<dbReference type="Pfam" id="PF01454">
    <property type="entry name" value="MAGE"/>
    <property type="match status" value="1"/>
</dbReference>
<evidence type="ECO:0000256" key="1">
    <source>
        <dbReference type="ARBA" id="ARBA00084104"/>
    </source>
</evidence>
<dbReference type="SMART" id="SM01373">
    <property type="entry name" value="MAGE"/>
    <property type="match status" value="1"/>
</dbReference>
<dbReference type="InterPro" id="IPR041899">
    <property type="entry name" value="MAGE_WH2"/>
</dbReference>
<feature type="region of interest" description="Disordered" evidence="2">
    <location>
        <begin position="269"/>
        <end position="289"/>
    </location>
</feature>
<protein>
    <recommendedName>
        <fullName evidence="3">MAGE domain-containing protein</fullName>
    </recommendedName>
</protein>
<dbReference type="InterPro" id="IPR041898">
    <property type="entry name" value="MAGE_WH1"/>
</dbReference>
<accession>A0A8C3WQK8</accession>
<dbReference type="InterPro" id="IPR002190">
    <property type="entry name" value="MHD_dom"/>
</dbReference>
<name>A0A8C3WQK8_9CETA</name>
<dbReference type="PANTHER" id="PTHR11736">
    <property type="entry name" value="MELANOMA-ASSOCIATED ANTIGEN MAGE ANTIGEN"/>
    <property type="match status" value="1"/>
</dbReference>
<reference evidence="4" key="2">
    <citation type="submission" date="2025-09" db="UniProtKB">
        <authorList>
            <consortium name="Ensembl"/>
        </authorList>
    </citation>
    <scope>IDENTIFICATION</scope>
</reference>
<feature type="region of interest" description="Disordered" evidence="2">
    <location>
        <begin position="39"/>
        <end position="74"/>
    </location>
</feature>
<keyword evidence="1" id="KW-0825">Tumor antigen</keyword>
<proteinExistence type="predicted"/>
<dbReference type="FunFam" id="1.10.10.1200:FF:000002">
    <property type="entry name" value="MAGE family member A11"/>
    <property type="match status" value="1"/>
</dbReference>
<dbReference type="FunFam" id="1.10.10.1210:FF:000001">
    <property type="entry name" value="melanoma-associated antigen D1"/>
    <property type="match status" value="1"/>
</dbReference>
<dbReference type="InterPro" id="IPR037445">
    <property type="entry name" value="MAGE"/>
</dbReference>
<organism evidence="4 5">
    <name type="scientific">Catagonus wagneri</name>
    <name type="common">Chacoan peccary</name>
    <dbReference type="NCBI Taxonomy" id="51154"/>
    <lineage>
        <taxon>Eukaryota</taxon>
        <taxon>Metazoa</taxon>
        <taxon>Chordata</taxon>
        <taxon>Craniata</taxon>
        <taxon>Vertebrata</taxon>
        <taxon>Euteleostomi</taxon>
        <taxon>Mammalia</taxon>
        <taxon>Eutheria</taxon>
        <taxon>Laurasiatheria</taxon>
        <taxon>Artiodactyla</taxon>
        <taxon>Suina</taxon>
        <taxon>Tayassuidae</taxon>
        <taxon>Catagonus</taxon>
    </lineage>
</organism>
<dbReference type="GeneTree" id="ENSGT00940000154972"/>
<keyword evidence="5" id="KW-1185">Reference proteome</keyword>
<evidence type="ECO:0000313" key="5">
    <source>
        <dbReference type="Proteomes" id="UP000694540"/>
    </source>
</evidence>
<evidence type="ECO:0000256" key="2">
    <source>
        <dbReference type="SAM" id="MobiDB-lite"/>
    </source>
</evidence>
<reference evidence="4" key="1">
    <citation type="submission" date="2025-08" db="UniProtKB">
        <authorList>
            <consortium name="Ensembl"/>
        </authorList>
    </citation>
    <scope>IDENTIFICATION</scope>
</reference>
<evidence type="ECO:0000259" key="3">
    <source>
        <dbReference type="PROSITE" id="PS50838"/>
    </source>
</evidence>
<dbReference type="GO" id="GO:0000122">
    <property type="term" value="P:negative regulation of transcription by RNA polymerase II"/>
    <property type="evidence" value="ECO:0007669"/>
    <property type="project" value="TreeGrafter"/>
</dbReference>
<dbReference type="Ensembl" id="ENSCWAT00000018648.1">
    <property type="protein sequence ID" value="ENSCWAP00000017199.1"/>
    <property type="gene ID" value="ENSCWAG00000013221.1"/>
</dbReference>
<dbReference type="PANTHER" id="PTHR11736:SF153">
    <property type="entry name" value="MELANOMA-ASSOCIATED ANTIGEN 10"/>
    <property type="match status" value="1"/>
</dbReference>
<sequence>RSQSRRARQCKGKGEQYEAQGEVQGLVCAQAPVSPQSACPSPMAVASAPLSQPDDGFISQREDGPSTSQALPDAESFPKNLINDKVAELVEFLLCKYRTKELTTEAEILNTIIKDVQDHFSVIFSEASECMQLVFGVDVKEVDPSNHSYVLVTALGLTYDGMLSDEQIMPKTGILILILSIIFMEGGCVPEKVVWETLSVMGVYAGREHFIYGEPRELITKVLVQEGYLEYQQVPNSGPDSYEFRWGPRAHAETSKMNLLEFLASVLQDPQNKDKKGQGSGPSGTSTGV</sequence>
<feature type="domain" description="MAGE" evidence="3">
    <location>
        <begin position="82"/>
        <end position="266"/>
    </location>
</feature>
<dbReference type="Gene3D" id="1.10.10.1200">
    <property type="entry name" value="MAGE homology domain, winged helix WH1 motif"/>
    <property type="match status" value="1"/>
</dbReference>